<dbReference type="Proteomes" id="UP000708208">
    <property type="component" value="Unassembled WGS sequence"/>
</dbReference>
<gene>
    <name evidence="3" type="ORF">AFUS01_LOCUS21499</name>
</gene>
<organism evidence="3 4">
    <name type="scientific">Allacma fusca</name>
    <dbReference type="NCBI Taxonomy" id="39272"/>
    <lineage>
        <taxon>Eukaryota</taxon>
        <taxon>Metazoa</taxon>
        <taxon>Ecdysozoa</taxon>
        <taxon>Arthropoda</taxon>
        <taxon>Hexapoda</taxon>
        <taxon>Collembola</taxon>
        <taxon>Symphypleona</taxon>
        <taxon>Sminthuridae</taxon>
        <taxon>Allacma</taxon>
    </lineage>
</organism>
<dbReference type="EMBL" id="CAJVCH010242027">
    <property type="protein sequence ID" value="CAG7733028.1"/>
    <property type="molecule type" value="Genomic_DNA"/>
</dbReference>
<evidence type="ECO:0000259" key="2">
    <source>
        <dbReference type="SMART" id="SM00642"/>
    </source>
</evidence>
<dbReference type="GO" id="GO:0005975">
    <property type="term" value="P:carbohydrate metabolic process"/>
    <property type="evidence" value="ECO:0007669"/>
    <property type="project" value="InterPro"/>
</dbReference>
<dbReference type="SMART" id="SM00642">
    <property type="entry name" value="Aamy"/>
    <property type="match status" value="1"/>
</dbReference>
<evidence type="ECO:0000313" key="4">
    <source>
        <dbReference type="Proteomes" id="UP000708208"/>
    </source>
</evidence>
<dbReference type="InterPro" id="IPR006047">
    <property type="entry name" value="GH13_cat_dom"/>
</dbReference>
<comment type="caution">
    <text evidence="3">The sequence shown here is derived from an EMBL/GenBank/DDBJ whole genome shotgun (WGS) entry which is preliminary data.</text>
</comment>
<dbReference type="AlphaFoldDB" id="A0A8J2K489"/>
<name>A0A8J2K489_9HEXA</name>
<protein>
    <recommendedName>
        <fullName evidence="2">Glycosyl hydrolase family 13 catalytic domain-containing protein</fullName>
    </recommendedName>
</protein>
<dbReference type="PANTHER" id="PTHR10357">
    <property type="entry name" value="ALPHA-AMYLASE FAMILY MEMBER"/>
    <property type="match status" value="1"/>
</dbReference>
<proteinExistence type="predicted"/>
<dbReference type="PANTHER" id="PTHR10357:SF179">
    <property type="entry name" value="NEUTRAL AND BASIC AMINO ACID TRANSPORT PROTEIN RBAT"/>
    <property type="match status" value="1"/>
</dbReference>
<feature type="signal peptide" evidence="1">
    <location>
        <begin position="1"/>
        <end position="19"/>
    </location>
</feature>
<feature type="domain" description="Glycosyl hydrolase family 13 catalytic" evidence="2">
    <location>
        <begin position="46"/>
        <end position="277"/>
    </location>
</feature>
<dbReference type="OrthoDB" id="1740265at2759"/>
<feature type="chain" id="PRO_5035263610" description="Glycosyl hydrolase family 13 catalytic domain-containing protein" evidence="1">
    <location>
        <begin position="20"/>
        <end position="323"/>
    </location>
</feature>
<sequence>MKVVLVVLFSVTLIHYGYSNTVDKNAGPYTNDTKPLEWWQRTVLYQLYPRSFQDSDGDGIGDLNGITSKLDHFVDIGVEAIWICPIYQSPMVDFGYDISNFTNIEPDFGTLEDFRRMADEFHKRDLKLIMDQVPNHSSDQHEWFKKSIQGEEPYRDYYVWKNASGTDPDGKPLPPNNWVSVFGVRRQSPRHDQGEWATFLIGSHDQKRAATRWTEASIDGANMINLLLRGTAVTYYGEEIEIQLVLLCNGITKQMLASPPETKRGCLYEYKALSNDRVLGFTRIPLSGSNSIGRGALIGQTIDTRGVLLGARDAIVIEFTPTA</sequence>
<evidence type="ECO:0000256" key="1">
    <source>
        <dbReference type="SAM" id="SignalP"/>
    </source>
</evidence>
<keyword evidence="4" id="KW-1185">Reference proteome</keyword>
<evidence type="ECO:0000313" key="3">
    <source>
        <dbReference type="EMBL" id="CAG7733028.1"/>
    </source>
</evidence>
<keyword evidence="1" id="KW-0732">Signal</keyword>
<reference evidence="3" key="1">
    <citation type="submission" date="2021-06" db="EMBL/GenBank/DDBJ databases">
        <authorList>
            <person name="Hodson N. C."/>
            <person name="Mongue J. A."/>
            <person name="Jaron S. K."/>
        </authorList>
    </citation>
    <scope>NUCLEOTIDE SEQUENCE</scope>
</reference>
<accession>A0A8J2K489</accession>
<dbReference type="Pfam" id="PF00128">
    <property type="entry name" value="Alpha-amylase"/>
    <property type="match status" value="2"/>
</dbReference>